<feature type="chain" id="PRO_5003608763" description="Lipoprotein" evidence="1">
    <location>
        <begin position="22"/>
        <end position="180"/>
    </location>
</feature>
<gene>
    <name evidence="2" type="ORF">TresaDRAFT_2052</name>
</gene>
<evidence type="ECO:0000313" key="2">
    <source>
        <dbReference type="EMBL" id="EIC01663.1"/>
    </source>
</evidence>
<dbReference type="AlphaFoldDB" id="H7ELD1"/>
<organism evidence="2 3">
    <name type="scientific">Treponema saccharophilum DSM 2985</name>
    <dbReference type="NCBI Taxonomy" id="907348"/>
    <lineage>
        <taxon>Bacteria</taxon>
        <taxon>Pseudomonadati</taxon>
        <taxon>Spirochaetota</taxon>
        <taxon>Spirochaetia</taxon>
        <taxon>Spirochaetales</taxon>
        <taxon>Treponemataceae</taxon>
        <taxon>Treponema</taxon>
    </lineage>
</organism>
<dbReference type="EMBL" id="AGRW01000048">
    <property type="protein sequence ID" value="EIC01663.1"/>
    <property type="molecule type" value="Genomic_DNA"/>
</dbReference>
<evidence type="ECO:0000313" key="3">
    <source>
        <dbReference type="Proteomes" id="UP000003571"/>
    </source>
</evidence>
<dbReference type="Proteomes" id="UP000003571">
    <property type="component" value="Unassembled WGS sequence"/>
</dbReference>
<evidence type="ECO:0008006" key="4">
    <source>
        <dbReference type="Google" id="ProtNLM"/>
    </source>
</evidence>
<evidence type="ECO:0000256" key="1">
    <source>
        <dbReference type="SAM" id="SignalP"/>
    </source>
</evidence>
<dbReference type="RefSeq" id="WP_002704703.1">
    <property type="nucleotide sequence ID" value="NZ_AGRW01000048.1"/>
</dbReference>
<proteinExistence type="predicted"/>
<feature type="signal peptide" evidence="1">
    <location>
        <begin position="1"/>
        <end position="21"/>
    </location>
</feature>
<accession>H7ELD1</accession>
<reference evidence="2 3" key="1">
    <citation type="submission" date="2011-09" db="EMBL/GenBank/DDBJ databases">
        <title>The draft genome of Treponema saccharophilum DSM 2985.</title>
        <authorList>
            <consortium name="US DOE Joint Genome Institute (JGI-PGF)"/>
            <person name="Lucas S."/>
            <person name="Copeland A."/>
            <person name="Lapidus A."/>
            <person name="Glavina del Rio T."/>
            <person name="Dalin E."/>
            <person name="Tice H."/>
            <person name="Bruce D."/>
            <person name="Goodwin L."/>
            <person name="Pitluck S."/>
            <person name="Peters L."/>
            <person name="Kyrpides N."/>
            <person name="Mavromatis K."/>
            <person name="Ivanova N."/>
            <person name="Markowitz V."/>
            <person name="Cheng J.-F."/>
            <person name="Hugenholtz P."/>
            <person name="Woyke T."/>
            <person name="Wu D."/>
            <person name="Gronow S."/>
            <person name="Wellnitz S."/>
            <person name="Brambilla E."/>
            <person name="Klenk H.-P."/>
            <person name="Eisen J.A."/>
        </authorList>
    </citation>
    <scope>NUCLEOTIDE SEQUENCE [LARGE SCALE GENOMIC DNA]</scope>
    <source>
        <strain evidence="2 3">DSM 2985</strain>
    </source>
</reference>
<protein>
    <recommendedName>
        <fullName evidence="4">Lipoprotein</fullName>
    </recommendedName>
</protein>
<dbReference type="PATRIC" id="fig|907348.3.peg.1715"/>
<dbReference type="STRING" id="907348.TresaDRAFT_2052"/>
<keyword evidence="3" id="KW-1185">Reference proteome</keyword>
<keyword evidence="1" id="KW-0732">Signal</keyword>
<sequence length="180" mass="19757">MKKLFALFSSLALVAAGLLFSGCTDEVALGANYWYKDTYEKENNTLVMYYYYTETEQKPSGLRSDVSSIPAGLTVILRNDSSSTVMGIANNSFIMKTFANGTTVGDDGEESSDGFTMSASKWDAFYLAMAAKKPTVLATQTTTLPPVLQQDFKNTFTNISDGFDFQNLSWKSVLISLLSM</sequence>
<name>H7ELD1_9SPIR</name>
<comment type="caution">
    <text evidence="2">The sequence shown here is derived from an EMBL/GenBank/DDBJ whole genome shotgun (WGS) entry which is preliminary data.</text>
</comment>
<dbReference type="PROSITE" id="PS51257">
    <property type="entry name" value="PROKAR_LIPOPROTEIN"/>
    <property type="match status" value="1"/>
</dbReference>